<dbReference type="GO" id="GO:0003735">
    <property type="term" value="F:structural constituent of ribosome"/>
    <property type="evidence" value="ECO:0007669"/>
    <property type="project" value="InterPro"/>
</dbReference>
<dbReference type="InterPro" id="IPR000244">
    <property type="entry name" value="Ribosomal_bL9"/>
</dbReference>
<evidence type="ECO:0000256" key="2">
    <source>
        <dbReference type="ARBA" id="ARBA00022730"/>
    </source>
</evidence>
<dbReference type="RefSeq" id="WP_002699959.1">
    <property type="nucleotide sequence ID" value="NZ_CDNC01000004.1"/>
</dbReference>
<dbReference type="OrthoDB" id="9788336at2"/>
<dbReference type="GO" id="GO:1990904">
    <property type="term" value="C:ribonucleoprotein complex"/>
    <property type="evidence" value="ECO:0007669"/>
    <property type="project" value="UniProtKB-KW"/>
</dbReference>
<evidence type="ECO:0000313" key="12">
    <source>
        <dbReference type="Proteomes" id="UP000042527"/>
    </source>
</evidence>
<feature type="region of interest" description="Disordered" evidence="8">
    <location>
        <begin position="151"/>
        <end position="195"/>
    </location>
</feature>
<organism evidence="10 12">
    <name type="scientific">Treponema phagedenis</name>
    <dbReference type="NCBI Taxonomy" id="162"/>
    <lineage>
        <taxon>Bacteria</taxon>
        <taxon>Pseudomonadati</taxon>
        <taxon>Spirochaetota</taxon>
        <taxon>Spirochaetia</taxon>
        <taxon>Spirochaetales</taxon>
        <taxon>Treponemataceae</taxon>
        <taxon>Treponema</taxon>
    </lineage>
</organism>
<dbReference type="Pfam" id="PF03948">
    <property type="entry name" value="Ribosomal_L9_C"/>
    <property type="match status" value="1"/>
</dbReference>
<dbReference type="InterPro" id="IPR020594">
    <property type="entry name" value="Ribosomal_bL9_bac/chp"/>
</dbReference>
<comment type="similarity">
    <text evidence="1 7">Belongs to the bacterial ribosomal protein bL9 family.</text>
</comment>
<dbReference type="Pfam" id="PF01281">
    <property type="entry name" value="Ribosomal_L9_N"/>
    <property type="match status" value="1"/>
</dbReference>
<sequence length="195" mass="21655">MKVILNQDVKHLGEEGDIKDVATGYFRNYLFPRNLAVPCNAVTLAHFESRKEEIEAKKALKRTDAASLKERLEALSITIVMPAGANGKLYGAVTNQTLSDELAKQGFDIERKRIEIPGLTFKSVGNYHATVKLYENTQANLSVTVEAHVEAESKTAQKTERNARKPRAEKKAEEQQETVSQDVVSDPVAEENAEN</sequence>
<evidence type="ECO:0000256" key="1">
    <source>
        <dbReference type="ARBA" id="ARBA00010605"/>
    </source>
</evidence>
<dbReference type="PANTHER" id="PTHR21368">
    <property type="entry name" value="50S RIBOSOMAL PROTEIN L9"/>
    <property type="match status" value="1"/>
</dbReference>
<dbReference type="InterPro" id="IPR036935">
    <property type="entry name" value="Ribosomal_bL9_N_sf"/>
</dbReference>
<evidence type="ECO:0000256" key="5">
    <source>
        <dbReference type="ARBA" id="ARBA00023274"/>
    </source>
</evidence>
<feature type="domain" description="Ribosomal protein L9" evidence="9">
    <location>
        <begin position="13"/>
        <end position="40"/>
    </location>
</feature>
<evidence type="ECO:0000313" key="10">
    <source>
        <dbReference type="EMBL" id="CEM60895.1"/>
    </source>
</evidence>
<evidence type="ECO:0000256" key="8">
    <source>
        <dbReference type="SAM" id="MobiDB-lite"/>
    </source>
</evidence>
<protein>
    <recommendedName>
        <fullName evidence="6 7">Large ribosomal subunit protein bL9</fullName>
    </recommendedName>
</protein>
<dbReference type="EMBL" id="CP042817">
    <property type="protein sequence ID" value="QEJ97639.1"/>
    <property type="molecule type" value="Genomic_DNA"/>
</dbReference>
<feature type="compositionally biased region" description="Basic and acidic residues" evidence="8">
    <location>
        <begin position="151"/>
        <end position="163"/>
    </location>
</feature>
<dbReference type="Gene3D" id="3.10.430.100">
    <property type="entry name" value="Ribosomal protein L9, C-terminal domain"/>
    <property type="match status" value="1"/>
</dbReference>
<evidence type="ECO:0000256" key="7">
    <source>
        <dbReference type="HAMAP-Rule" id="MF_00503"/>
    </source>
</evidence>
<keyword evidence="4 7" id="KW-0689">Ribosomal protein</keyword>
<keyword evidence="2 7" id="KW-0699">rRNA-binding</keyword>
<proteinExistence type="inferred from homology"/>
<dbReference type="GO" id="GO:0005840">
    <property type="term" value="C:ribosome"/>
    <property type="evidence" value="ECO:0007669"/>
    <property type="project" value="UniProtKB-KW"/>
</dbReference>
<name>A0A0B7GV99_TREPH</name>
<dbReference type="GO" id="GO:0006412">
    <property type="term" value="P:translation"/>
    <property type="evidence" value="ECO:0007669"/>
    <property type="project" value="UniProtKB-UniRule"/>
</dbReference>
<dbReference type="Gene3D" id="3.40.5.10">
    <property type="entry name" value="Ribosomal protein L9, N-terminal domain"/>
    <property type="match status" value="1"/>
</dbReference>
<evidence type="ECO:0000256" key="6">
    <source>
        <dbReference type="ARBA" id="ARBA00035292"/>
    </source>
</evidence>
<dbReference type="Proteomes" id="UP000323594">
    <property type="component" value="Chromosome"/>
</dbReference>
<keyword evidence="3 7" id="KW-0694">RNA-binding</keyword>
<dbReference type="InterPro" id="IPR020069">
    <property type="entry name" value="Ribosomal_bL9_C"/>
</dbReference>
<dbReference type="AlphaFoldDB" id="A0A0B7GV99"/>
<keyword evidence="12" id="KW-1185">Reference proteome</keyword>
<reference evidence="12" key="2">
    <citation type="submission" date="2015-01" db="EMBL/GenBank/DDBJ databases">
        <authorList>
            <person name="Manzoor Shahid"/>
            <person name="Zubair Saima"/>
        </authorList>
    </citation>
    <scope>NUCLEOTIDE SEQUENCE [LARGE SCALE GENOMIC DNA]</scope>
    <source>
        <strain evidence="12">V1</strain>
    </source>
</reference>
<evidence type="ECO:0000313" key="13">
    <source>
        <dbReference type="Proteomes" id="UP000323594"/>
    </source>
</evidence>
<dbReference type="Proteomes" id="UP000042527">
    <property type="component" value="Unassembled WGS sequence"/>
</dbReference>
<evidence type="ECO:0000259" key="9">
    <source>
        <dbReference type="PROSITE" id="PS00651"/>
    </source>
</evidence>
<reference evidence="11 13" key="3">
    <citation type="submission" date="2019-08" db="EMBL/GenBank/DDBJ databases">
        <authorList>
            <person name="Kuhnert P."/>
        </authorList>
    </citation>
    <scope>NUCLEOTIDE SEQUENCE [LARGE SCALE GENOMIC DNA]</scope>
    <source>
        <strain evidence="11 13">B36.5</strain>
    </source>
</reference>
<evidence type="ECO:0000313" key="11">
    <source>
        <dbReference type="EMBL" id="QEJ97639.1"/>
    </source>
</evidence>
<dbReference type="InterPro" id="IPR020070">
    <property type="entry name" value="Ribosomal_bL9_N"/>
</dbReference>
<dbReference type="PROSITE" id="PS00651">
    <property type="entry name" value="RIBOSOMAL_L9"/>
    <property type="match status" value="1"/>
</dbReference>
<dbReference type="InterPro" id="IPR009027">
    <property type="entry name" value="Ribosomal_bL9/RNase_H1_N"/>
</dbReference>
<dbReference type="GO" id="GO:0019843">
    <property type="term" value="F:rRNA binding"/>
    <property type="evidence" value="ECO:0007669"/>
    <property type="project" value="UniProtKB-UniRule"/>
</dbReference>
<dbReference type="EMBL" id="CDNC01000004">
    <property type="protein sequence ID" value="CEM60895.1"/>
    <property type="molecule type" value="Genomic_DNA"/>
</dbReference>
<dbReference type="GeneID" id="57752743"/>
<dbReference type="InterPro" id="IPR036791">
    <property type="entry name" value="Ribosomal_bL9_C_sf"/>
</dbReference>
<keyword evidence="5 7" id="KW-0687">Ribonucleoprotein</keyword>
<reference evidence="10" key="1">
    <citation type="submission" date="2015-01" db="EMBL/GenBank/DDBJ databases">
        <authorList>
            <person name="Xiang T."/>
            <person name="Song Y."/>
            <person name="Huang L."/>
            <person name="Wang B."/>
            <person name="Wu P."/>
        </authorList>
    </citation>
    <scope>NUCLEOTIDE SEQUENCE [LARGE SCALE GENOMIC DNA]</scope>
    <source>
        <strain evidence="10">V1</strain>
    </source>
</reference>
<comment type="function">
    <text evidence="7">Binds to the 23S rRNA.</text>
</comment>
<dbReference type="SUPFAM" id="SSF55653">
    <property type="entry name" value="Ribosomal protein L9 C-domain"/>
    <property type="match status" value="1"/>
</dbReference>
<accession>A0A0B7GV99</accession>
<evidence type="ECO:0000256" key="4">
    <source>
        <dbReference type="ARBA" id="ARBA00022980"/>
    </source>
</evidence>
<dbReference type="NCBIfam" id="TIGR00158">
    <property type="entry name" value="L9"/>
    <property type="match status" value="1"/>
</dbReference>
<evidence type="ECO:0000256" key="3">
    <source>
        <dbReference type="ARBA" id="ARBA00022884"/>
    </source>
</evidence>
<dbReference type="HAMAP" id="MF_00503">
    <property type="entry name" value="Ribosomal_bL9"/>
    <property type="match status" value="1"/>
</dbReference>
<dbReference type="SUPFAM" id="SSF55658">
    <property type="entry name" value="L9 N-domain-like"/>
    <property type="match status" value="1"/>
</dbReference>
<gene>
    <name evidence="7 10" type="primary">rplI</name>
    <name evidence="11" type="ORF">FUT82_06290</name>
    <name evidence="10" type="ORF">TPHV1_120024</name>
</gene>